<gene>
    <name evidence="1" type="ORF">CLUMA_CG003296</name>
</gene>
<dbReference type="Proteomes" id="UP000183832">
    <property type="component" value="Unassembled WGS sequence"/>
</dbReference>
<dbReference type="EMBL" id="CVRI01000013">
    <property type="protein sequence ID" value="CRK89580.1"/>
    <property type="molecule type" value="Genomic_DNA"/>
</dbReference>
<sequence length="94" mass="10991">MAIGISINYDIPKQCKILFTQFPLFILETRANEHTYFYLDNRNDIEFEQMHALRLEFTSLQSLDTKRFPTSAISISPSLYLSFPFLIPQGIKKL</sequence>
<proteinExistence type="predicted"/>
<reference evidence="1 2" key="1">
    <citation type="submission" date="2015-04" db="EMBL/GenBank/DDBJ databases">
        <authorList>
            <person name="Syromyatnikov M.Y."/>
            <person name="Popov V.N."/>
        </authorList>
    </citation>
    <scope>NUCLEOTIDE SEQUENCE [LARGE SCALE GENOMIC DNA]</scope>
</reference>
<organism evidence="1 2">
    <name type="scientific">Clunio marinus</name>
    <dbReference type="NCBI Taxonomy" id="568069"/>
    <lineage>
        <taxon>Eukaryota</taxon>
        <taxon>Metazoa</taxon>
        <taxon>Ecdysozoa</taxon>
        <taxon>Arthropoda</taxon>
        <taxon>Hexapoda</taxon>
        <taxon>Insecta</taxon>
        <taxon>Pterygota</taxon>
        <taxon>Neoptera</taxon>
        <taxon>Endopterygota</taxon>
        <taxon>Diptera</taxon>
        <taxon>Nematocera</taxon>
        <taxon>Chironomoidea</taxon>
        <taxon>Chironomidae</taxon>
        <taxon>Clunio</taxon>
    </lineage>
</organism>
<name>A0A1J1HQC0_9DIPT</name>
<evidence type="ECO:0000313" key="2">
    <source>
        <dbReference type="Proteomes" id="UP000183832"/>
    </source>
</evidence>
<protein>
    <submittedName>
        <fullName evidence="1">CLUMA_CG003296, isoform A</fullName>
    </submittedName>
</protein>
<accession>A0A1J1HQC0</accession>
<keyword evidence="2" id="KW-1185">Reference proteome</keyword>
<evidence type="ECO:0000313" key="1">
    <source>
        <dbReference type="EMBL" id="CRK89580.1"/>
    </source>
</evidence>
<dbReference type="AlphaFoldDB" id="A0A1J1HQC0"/>